<keyword evidence="5" id="KW-1185">Reference proteome</keyword>
<sequence length="129" mass="14953">MEEKNELTTAEKTYLLKMYRVLATDSKRISTSQMAKLLEVKAPSATDMLKRLAARGLVSYSKYYGCEMTEEGIRIASVISRQLTLTRKFLIQKLDMNEEDSQRIAEKIITLNEPVLFKKIKRALILYKR</sequence>
<dbReference type="OrthoDB" id="1447602at2"/>
<comment type="subcellular location">
    <subcellularLocation>
        <location evidence="1">Cytoplasm</location>
    </subcellularLocation>
</comment>
<evidence type="ECO:0000259" key="3">
    <source>
        <dbReference type="PROSITE" id="PS50944"/>
    </source>
</evidence>
<organism evidence="4 5">
    <name type="scientific">Sphingobacterium psychroaquaticum</name>
    <dbReference type="NCBI Taxonomy" id="561061"/>
    <lineage>
        <taxon>Bacteria</taxon>
        <taxon>Pseudomonadati</taxon>
        <taxon>Bacteroidota</taxon>
        <taxon>Sphingobacteriia</taxon>
        <taxon>Sphingobacteriales</taxon>
        <taxon>Sphingobacteriaceae</taxon>
        <taxon>Sphingobacterium</taxon>
    </lineage>
</organism>
<dbReference type="Pfam" id="PF01325">
    <property type="entry name" value="Fe_dep_repress"/>
    <property type="match status" value="1"/>
</dbReference>
<accession>A0A1X7J7L3</accession>
<evidence type="ECO:0000313" key="5">
    <source>
        <dbReference type="Proteomes" id="UP000192980"/>
    </source>
</evidence>
<evidence type="ECO:0000256" key="2">
    <source>
        <dbReference type="ARBA" id="ARBA00011738"/>
    </source>
</evidence>
<reference evidence="4 5" key="1">
    <citation type="submission" date="2017-04" db="EMBL/GenBank/DDBJ databases">
        <authorList>
            <person name="Afonso C.L."/>
            <person name="Miller P.J."/>
            <person name="Scott M.A."/>
            <person name="Spackman E."/>
            <person name="Goraichik I."/>
            <person name="Dimitrov K.M."/>
            <person name="Suarez D.L."/>
            <person name="Swayne D.E."/>
        </authorList>
    </citation>
    <scope>NUCLEOTIDE SEQUENCE [LARGE SCALE GENOMIC DNA]</scope>
    <source>
        <strain evidence="4 5">DSM 22418</strain>
    </source>
</reference>
<dbReference type="GO" id="GO:0003677">
    <property type="term" value="F:DNA binding"/>
    <property type="evidence" value="ECO:0007669"/>
    <property type="project" value="InterPro"/>
</dbReference>
<dbReference type="InterPro" id="IPR036421">
    <property type="entry name" value="Fe_dep_repressor_sf"/>
</dbReference>
<dbReference type="InterPro" id="IPR022689">
    <property type="entry name" value="Iron_dep_repressor"/>
</dbReference>
<dbReference type="GO" id="GO:0005737">
    <property type="term" value="C:cytoplasm"/>
    <property type="evidence" value="ECO:0007669"/>
    <property type="project" value="UniProtKB-SubCell"/>
</dbReference>
<evidence type="ECO:0000313" key="4">
    <source>
        <dbReference type="EMBL" id="SMG23500.1"/>
    </source>
</evidence>
<dbReference type="EMBL" id="FXAU01000002">
    <property type="protein sequence ID" value="SMG23500.1"/>
    <property type="molecule type" value="Genomic_DNA"/>
</dbReference>
<dbReference type="PROSITE" id="PS50944">
    <property type="entry name" value="HTH_DTXR"/>
    <property type="match status" value="1"/>
</dbReference>
<gene>
    <name evidence="4" type="ORF">SAMN05660862_1549</name>
</gene>
<dbReference type="Proteomes" id="UP000192980">
    <property type="component" value="Unassembled WGS sequence"/>
</dbReference>
<dbReference type="RefSeq" id="WP_034727167.1">
    <property type="nucleotide sequence ID" value="NZ_FXAU01000002.1"/>
</dbReference>
<protein>
    <submittedName>
        <fullName evidence="4">Iron (Metal) dependent repressor, DtxR family</fullName>
    </submittedName>
</protein>
<feature type="domain" description="HTH dtxR-type" evidence="3">
    <location>
        <begin position="7"/>
        <end position="69"/>
    </location>
</feature>
<dbReference type="STRING" id="561061.SAMN05660862_1549"/>
<name>A0A1X7J7L3_9SPHI</name>
<dbReference type="PANTHER" id="PTHR33238">
    <property type="entry name" value="IRON (METAL) DEPENDENT REPRESSOR, DTXR FAMILY"/>
    <property type="match status" value="1"/>
</dbReference>
<dbReference type="GO" id="GO:0046983">
    <property type="term" value="F:protein dimerization activity"/>
    <property type="evidence" value="ECO:0007669"/>
    <property type="project" value="InterPro"/>
</dbReference>
<dbReference type="InterPro" id="IPR022687">
    <property type="entry name" value="HTH_DTXR"/>
</dbReference>
<evidence type="ECO:0000256" key="1">
    <source>
        <dbReference type="ARBA" id="ARBA00004496"/>
    </source>
</evidence>
<dbReference type="SMART" id="SM00529">
    <property type="entry name" value="HTH_DTXR"/>
    <property type="match status" value="1"/>
</dbReference>
<dbReference type="InterPro" id="IPR036390">
    <property type="entry name" value="WH_DNA-bd_sf"/>
</dbReference>
<dbReference type="SUPFAM" id="SSF46785">
    <property type="entry name" value="Winged helix' DNA-binding domain"/>
    <property type="match status" value="1"/>
</dbReference>
<dbReference type="InterPro" id="IPR036388">
    <property type="entry name" value="WH-like_DNA-bd_sf"/>
</dbReference>
<proteinExistence type="predicted"/>
<dbReference type="InterPro" id="IPR050536">
    <property type="entry name" value="DtxR_MntR_Metal-Reg"/>
</dbReference>
<dbReference type="Gene3D" id="1.10.10.10">
    <property type="entry name" value="Winged helix-like DNA-binding domain superfamily/Winged helix DNA-binding domain"/>
    <property type="match status" value="1"/>
</dbReference>
<dbReference type="SUPFAM" id="SSF47979">
    <property type="entry name" value="Iron-dependent repressor protein, dimerization domain"/>
    <property type="match status" value="1"/>
</dbReference>
<dbReference type="GO" id="GO:0003700">
    <property type="term" value="F:DNA-binding transcription factor activity"/>
    <property type="evidence" value="ECO:0007669"/>
    <property type="project" value="InterPro"/>
</dbReference>
<dbReference type="GO" id="GO:0046914">
    <property type="term" value="F:transition metal ion binding"/>
    <property type="evidence" value="ECO:0007669"/>
    <property type="project" value="InterPro"/>
</dbReference>
<comment type="subunit">
    <text evidence="2">Homodimer.</text>
</comment>
<dbReference type="PANTHER" id="PTHR33238:SF11">
    <property type="entry name" value="TRANSCRIPTIONAL REGULATOR MNTR"/>
    <property type="match status" value="1"/>
</dbReference>
<dbReference type="AlphaFoldDB" id="A0A1X7J7L3"/>